<reference evidence="2" key="1">
    <citation type="submission" date="2021-11" db="EMBL/GenBank/DDBJ databases">
        <title>Streptomyces corallinus and Kineosporia corallina sp. nov., two new coral-derived marine actinobacteria.</title>
        <authorList>
            <person name="Buangrab K."/>
            <person name="Sutthacheep M."/>
            <person name="Yeemin T."/>
            <person name="Harunari E."/>
            <person name="Igarashi Y."/>
            <person name="Sripreechasak P."/>
            <person name="Kanchanasin P."/>
            <person name="Tanasupawat S."/>
            <person name="Phongsopitanun W."/>
        </authorList>
    </citation>
    <scope>NUCLEOTIDE SEQUENCE</scope>
    <source>
        <strain evidence="2">JCM 31032</strain>
    </source>
</reference>
<feature type="chain" id="PRO_5040751768" evidence="1">
    <location>
        <begin position="26"/>
        <end position="436"/>
    </location>
</feature>
<gene>
    <name evidence="2" type="ORF">LR394_04620</name>
</gene>
<dbReference type="InterPro" id="IPR050490">
    <property type="entry name" value="Bact_solute-bd_prot1"/>
</dbReference>
<keyword evidence="3" id="KW-1185">Reference proteome</keyword>
<evidence type="ECO:0000256" key="1">
    <source>
        <dbReference type="SAM" id="SignalP"/>
    </source>
</evidence>
<dbReference type="EMBL" id="JAJOMB010000002">
    <property type="protein sequence ID" value="MCD5310168.1"/>
    <property type="molecule type" value="Genomic_DNA"/>
</dbReference>
<dbReference type="PANTHER" id="PTHR43649:SF32">
    <property type="entry name" value="SUGAR BINDING SECRETED PROTEIN"/>
    <property type="match status" value="1"/>
</dbReference>
<dbReference type="Pfam" id="PF13416">
    <property type="entry name" value="SBP_bac_8"/>
    <property type="match status" value="1"/>
</dbReference>
<organism evidence="2 3">
    <name type="scientific">Kineosporia babensis</name>
    <dbReference type="NCBI Taxonomy" id="499548"/>
    <lineage>
        <taxon>Bacteria</taxon>
        <taxon>Bacillati</taxon>
        <taxon>Actinomycetota</taxon>
        <taxon>Actinomycetes</taxon>
        <taxon>Kineosporiales</taxon>
        <taxon>Kineosporiaceae</taxon>
        <taxon>Kineosporia</taxon>
    </lineage>
</organism>
<dbReference type="PROSITE" id="PS51257">
    <property type="entry name" value="PROKAR_LIPOPROTEIN"/>
    <property type="match status" value="1"/>
</dbReference>
<comment type="caution">
    <text evidence="2">The sequence shown here is derived from an EMBL/GenBank/DDBJ whole genome shotgun (WGS) entry which is preliminary data.</text>
</comment>
<dbReference type="Proteomes" id="UP001138997">
    <property type="component" value="Unassembled WGS sequence"/>
</dbReference>
<name>A0A9X1SXE6_9ACTN</name>
<dbReference type="InterPro" id="IPR006059">
    <property type="entry name" value="SBP"/>
</dbReference>
<feature type="signal peptide" evidence="1">
    <location>
        <begin position="1"/>
        <end position="25"/>
    </location>
</feature>
<proteinExistence type="predicted"/>
<evidence type="ECO:0000313" key="2">
    <source>
        <dbReference type="EMBL" id="MCD5310168.1"/>
    </source>
</evidence>
<dbReference type="SUPFAM" id="SSF53850">
    <property type="entry name" value="Periplasmic binding protein-like II"/>
    <property type="match status" value="1"/>
</dbReference>
<keyword evidence="1" id="KW-0732">Signal</keyword>
<accession>A0A9X1SXE6</accession>
<evidence type="ECO:0000313" key="3">
    <source>
        <dbReference type="Proteomes" id="UP001138997"/>
    </source>
</evidence>
<sequence length="436" mass="46432">MSPTMRGTRRMLAVTAAAGLALTMAACGSDDGGDAGSDGQITLKVSTFGTFGYDELYKEYEAANPNIKIVASNEGDLGKYTTALTQRIAAGSGAGDVVAIEEGAIAQMVKAADRFVNFQDHGFEAGNWVDWKNKQATTPDGSSTIGLGTDIGGLAMCYRTDLFEKAGLPTDREEVSALWPTWDDFIKVGKDYVAKAGGEAKFVDSSTNSYNSILMQEAGIAPGYTYFDTEDNLVFDSNPAVKKAWDTANAILDADLSAGLKTFTPEWDAAFKTDDFAVLGCPAWMTGNIKNNAGDDFAGKWDIATIPGGTGSWGGSFMAVPTQSKQQEEAIKLAKFLTSPEGQMSAFGEAGALPSSPKNFDNPELKDFKNEYFSDAPIGEIFIDGVRDLKPVYLGEKNQAVRDAIENDLRSVEQGQRTADEAWQQAIASAKAAAGV</sequence>
<dbReference type="Gene3D" id="3.40.190.10">
    <property type="entry name" value="Periplasmic binding protein-like II"/>
    <property type="match status" value="1"/>
</dbReference>
<dbReference type="PANTHER" id="PTHR43649">
    <property type="entry name" value="ARABINOSE-BINDING PROTEIN-RELATED"/>
    <property type="match status" value="1"/>
</dbReference>
<protein>
    <submittedName>
        <fullName evidence="2">Extracellular solute-binding protein</fullName>
    </submittedName>
</protein>
<dbReference type="AlphaFoldDB" id="A0A9X1SXE6"/>
<dbReference type="RefSeq" id="WP_231439096.1">
    <property type="nucleotide sequence ID" value="NZ_JAJOMB010000002.1"/>
</dbReference>